<gene>
    <name evidence="3" type="ORF">JOC94_003621</name>
</gene>
<dbReference type="Gene3D" id="3.30.360.10">
    <property type="entry name" value="Dihydrodipicolinate Reductase, domain 2"/>
    <property type="match status" value="1"/>
</dbReference>
<feature type="domain" description="Gfo/Idh/MocA-like oxidoreductase N-terminal" evidence="1">
    <location>
        <begin position="4"/>
        <end position="123"/>
    </location>
</feature>
<sequence>MKTIQVGIIGCGTIAKIRHLPECRDNEHVTIFGVCDVNEERVQKFARTYRTKAFANYEDMLNDPALDAVIISLPHHLHAPAAIYAARAGKHILVEKPIATNLNDACAIVETAKANGVKLMVAHNQRFVPSHKQAKKLIAERAIGRIYSFQATFGHSGPEQWSIDGNDCFYTQPKQEGFGVLGDLAIHKIDLIQFLLQAKIVDVQSMIGSLSRTQTEIEDEAVLAVKMENGIIGSITASWNYIKPDFSTIIYGENGVIRLEDDPDYPLIIQYRDGTSIKYELPDILEYERKMPGRSQVITSFINSILYDETPPVTGEEALDALSIVVQSIEQQRVVI</sequence>
<organism evidence="3 4">
    <name type="scientific">Siminovitchia thermophila</name>
    <dbReference type="NCBI Taxonomy" id="1245522"/>
    <lineage>
        <taxon>Bacteria</taxon>
        <taxon>Bacillati</taxon>
        <taxon>Bacillota</taxon>
        <taxon>Bacilli</taxon>
        <taxon>Bacillales</taxon>
        <taxon>Bacillaceae</taxon>
        <taxon>Siminovitchia</taxon>
    </lineage>
</organism>
<dbReference type="PANTHER" id="PTHR43377:SF1">
    <property type="entry name" value="BILIVERDIN REDUCTASE A"/>
    <property type="match status" value="1"/>
</dbReference>
<accession>A0ABS2RB67</accession>
<dbReference type="Pfam" id="PF01408">
    <property type="entry name" value="GFO_IDH_MocA"/>
    <property type="match status" value="1"/>
</dbReference>
<comment type="caution">
    <text evidence="3">The sequence shown here is derived from an EMBL/GenBank/DDBJ whole genome shotgun (WGS) entry which is preliminary data.</text>
</comment>
<dbReference type="SUPFAM" id="SSF55347">
    <property type="entry name" value="Glyceraldehyde-3-phosphate dehydrogenase-like, C-terminal domain"/>
    <property type="match status" value="1"/>
</dbReference>
<dbReference type="InterPro" id="IPR055170">
    <property type="entry name" value="GFO_IDH_MocA-like_dom"/>
</dbReference>
<evidence type="ECO:0000259" key="2">
    <source>
        <dbReference type="Pfam" id="PF22725"/>
    </source>
</evidence>
<dbReference type="Pfam" id="PF22725">
    <property type="entry name" value="GFO_IDH_MocA_C3"/>
    <property type="match status" value="1"/>
</dbReference>
<protein>
    <submittedName>
        <fullName evidence="3">Dehydrogenase</fullName>
    </submittedName>
</protein>
<reference evidence="3 4" key="1">
    <citation type="submission" date="2021-01" db="EMBL/GenBank/DDBJ databases">
        <title>Genomic Encyclopedia of Type Strains, Phase IV (KMG-IV): sequencing the most valuable type-strain genomes for metagenomic binning, comparative biology and taxonomic classification.</title>
        <authorList>
            <person name="Goeker M."/>
        </authorList>
    </citation>
    <scope>NUCLEOTIDE SEQUENCE [LARGE SCALE GENOMIC DNA]</scope>
    <source>
        <strain evidence="3 4">DSM 105453</strain>
    </source>
</reference>
<evidence type="ECO:0000259" key="1">
    <source>
        <dbReference type="Pfam" id="PF01408"/>
    </source>
</evidence>
<dbReference type="EMBL" id="JAFBFH010000029">
    <property type="protein sequence ID" value="MBM7716600.1"/>
    <property type="molecule type" value="Genomic_DNA"/>
</dbReference>
<dbReference type="InterPro" id="IPR000683">
    <property type="entry name" value="Gfo/Idh/MocA-like_OxRdtase_N"/>
</dbReference>
<dbReference type="InterPro" id="IPR051450">
    <property type="entry name" value="Gfo/Idh/MocA_Oxidoreductases"/>
</dbReference>
<name>A0ABS2RB67_9BACI</name>
<proteinExistence type="predicted"/>
<dbReference type="Proteomes" id="UP000823485">
    <property type="component" value="Unassembled WGS sequence"/>
</dbReference>
<keyword evidence="4" id="KW-1185">Reference proteome</keyword>
<dbReference type="RefSeq" id="WP_205179976.1">
    <property type="nucleotide sequence ID" value="NZ_JAFBFH010000029.1"/>
</dbReference>
<dbReference type="SUPFAM" id="SSF51735">
    <property type="entry name" value="NAD(P)-binding Rossmann-fold domains"/>
    <property type="match status" value="1"/>
</dbReference>
<evidence type="ECO:0000313" key="4">
    <source>
        <dbReference type="Proteomes" id="UP000823485"/>
    </source>
</evidence>
<evidence type="ECO:0000313" key="3">
    <source>
        <dbReference type="EMBL" id="MBM7716600.1"/>
    </source>
</evidence>
<dbReference type="InterPro" id="IPR036291">
    <property type="entry name" value="NAD(P)-bd_dom_sf"/>
</dbReference>
<dbReference type="PANTHER" id="PTHR43377">
    <property type="entry name" value="BILIVERDIN REDUCTASE A"/>
    <property type="match status" value="1"/>
</dbReference>
<dbReference type="Gene3D" id="3.40.50.720">
    <property type="entry name" value="NAD(P)-binding Rossmann-like Domain"/>
    <property type="match status" value="1"/>
</dbReference>
<feature type="domain" description="GFO/IDH/MocA-like oxidoreductase" evidence="2">
    <location>
        <begin position="132"/>
        <end position="258"/>
    </location>
</feature>